<evidence type="ECO:0000259" key="2">
    <source>
        <dbReference type="Pfam" id="PF13340"/>
    </source>
</evidence>
<evidence type="ECO:0000313" key="3">
    <source>
        <dbReference type="EMBL" id="MFD1304203.1"/>
    </source>
</evidence>
<name>A0ABW3X5F0_9HYPH</name>
<organism evidence="3 4">
    <name type="scientific">Methylobacterium marchantiae</name>
    <dbReference type="NCBI Taxonomy" id="600331"/>
    <lineage>
        <taxon>Bacteria</taxon>
        <taxon>Pseudomonadati</taxon>
        <taxon>Pseudomonadota</taxon>
        <taxon>Alphaproteobacteria</taxon>
        <taxon>Hyphomicrobiales</taxon>
        <taxon>Methylobacteriaceae</taxon>
        <taxon>Methylobacterium</taxon>
    </lineage>
</organism>
<dbReference type="InterPro" id="IPR025161">
    <property type="entry name" value="IS402-like_dom"/>
</dbReference>
<dbReference type="Proteomes" id="UP001597176">
    <property type="component" value="Unassembled WGS sequence"/>
</dbReference>
<proteinExistence type="predicted"/>
<accession>A0ABW3X5F0</accession>
<dbReference type="PANTHER" id="PTHR30007:SF0">
    <property type="entry name" value="TRANSPOSASE"/>
    <property type="match status" value="1"/>
</dbReference>
<feature type="domain" description="Insertion element IS402-like" evidence="2">
    <location>
        <begin position="21"/>
        <end position="94"/>
    </location>
</feature>
<evidence type="ECO:0000313" key="4">
    <source>
        <dbReference type="Proteomes" id="UP001597176"/>
    </source>
</evidence>
<reference evidence="4" key="1">
    <citation type="journal article" date="2019" name="Int. J. Syst. Evol. Microbiol.">
        <title>The Global Catalogue of Microorganisms (GCM) 10K type strain sequencing project: providing services to taxonomists for standard genome sequencing and annotation.</title>
        <authorList>
            <consortium name="The Broad Institute Genomics Platform"/>
            <consortium name="The Broad Institute Genome Sequencing Center for Infectious Disease"/>
            <person name="Wu L."/>
            <person name="Ma J."/>
        </authorList>
    </citation>
    <scope>NUCLEOTIDE SEQUENCE [LARGE SCALE GENOMIC DNA]</scope>
    <source>
        <strain evidence="4">CCUG 56108</strain>
    </source>
</reference>
<dbReference type="Pfam" id="PF01609">
    <property type="entry name" value="DDE_Tnp_1"/>
    <property type="match status" value="1"/>
</dbReference>
<keyword evidence="4" id="KW-1185">Reference proteome</keyword>
<dbReference type="EMBL" id="JBHTND010000082">
    <property type="protein sequence ID" value="MFD1304203.1"/>
    <property type="molecule type" value="Genomic_DNA"/>
</dbReference>
<dbReference type="RefSeq" id="WP_379041123.1">
    <property type="nucleotide sequence ID" value="NZ_JBHTND010000082.1"/>
</dbReference>
<protein>
    <submittedName>
        <fullName evidence="3">IS5 family transposase</fullName>
    </submittedName>
</protein>
<feature type="domain" description="Transposase IS4-like" evidence="1">
    <location>
        <begin position="112"/>
        <end position="269"/>
    </location>
</feature>
<dbReference type="NCBIfam" id="NF033580">
    <property type="entry name" value="transpos_IS5_3"/>
    <property type="match status" value="1"/>
</dbReference>
<sequence>MWTTENRTRYDRSKLRYPSDLTDDEWALIEPLIPPAKRGGGKRSVDMRAVVNGLMYVLSTGCQWRAIPKDLAARSTVHDYFDLWDYDGTLERIHHTLYVACRECVGREVSPTAAIIDSQSVKGAEKGGARSTRPGYDAGKKIRGKKRHILVDTQGLLMHALVHPADIQDRDGGVLVMATLFGLYPFLLKLFADGGYQGPTFQDGLRKVYRTITVKIVRRSDQVKGFVVLPKRWIVERTIGWLNRCRRLAKDWECKSRKGRAFVLLASIRLMTRKLCQKTS</sequence>
<gene>
    <name evidence="3" type="ORF">ACFQ4G_21885</name>
</gene>
<evidence type="ECO:0000259" key="1">
    <source>
        <dbReference type="Pfam" id="PF01609"/>
    </source>
</evidence>
<dbReference type="InterPro" id="IPR002559">
    <property type="entry name" value="Transposase_11"/>
</dbReference>
<comment type="caution">
    <text evidence="3">The sequence shown here is derived from an EMBL/GenBank/DDBJ whole genome shotgun (WGS) entry which is preliminary data.</text>
</comment>
<dbReference type="Pfam" id="PF13340">
    <property type="entry name" value="DUF4096"/>
    <property type="match status" value="1"/>
</dbReference>
<dbReference type="PANTHER" id="PTHR30007">
    <property type="entry name" value="PHP DOMAIN PROTEIN"/>
    <property type="match status" value="1"/>
</dbReference>